<keyword evidence="6 11" id="KW-0547">Nucleotide-binding</keyword>
<dbReference type="GO" id="GO:0008652">
    <property type="term" value="P:amino acid biosynthetic process"/>
    <property type="evidence" value="ECO:0007669"/>
    <property type="project" value="UniProtKB-KW"/>
</dbReference>
<dbReference type="Gene3D" id="3.40.50.300">
    <property type="entry name" value="P-loop containing nucleotide triphosphate hydrolases"/>
    <property type="match status" value="1"/>
</dbReference>
<comment type="pathway">
    <text evidence="1 11">Metabolic intermediate biosynthesis; chorismate biosynthesis; chorismate from D-erythrose 4-phosphate and phosphoenolpyruvate: step 5/7.</text>
</comment>
<dbReference type="GO" id="GO:0005829">
    <property type="term" value="C:cytosol"/>
    <property type="evidence" value="ECO:0007669"/>
    <property type="project" value="TreeGrafter"/>
</dbReference>
<evidence type="ECO:0000256" key="6">
    <source>
        <dbReference type="ARBA" id="ARBA00022741"/>
    </source>
</evidence>
<dbReference type="STRING" id="1121419.SAMN05443529_1224"/>
<dbReference type="GO" id="GO:0009423">
    <property type="term" value="P:chorismate biosynthetic process"/>
    <property type="evidence" value="ECO:0007669"/>
    <property type="project" value="UniProtKB-UniRule"/>
</dbReference>
<sequence length="182" mass="20215">MRNIVLIGFMGTGKSTVGKRLAQSLSWNFVDTDCEIGEVTSLSVSEIFRRHGETRFRSEESIVVSRLSQQEQLVIATGGGTVLNPLNLSALAKNGIVIALHASLEAILSRIGHKNDRPLLKGPREAIEKLWSERQNVYVQADYIVDTSQKNVDEVVKEILLLLERVMKDELSDAAKDRNSGR</sequence>
<dbReference type="InterPro" id="IPR023000">
    <property type="entry name" value="Shikimate_kinase_CS"/>
</dbReference>
<keyword evidence="8 11" id="KW-0067">ATP-binding</keyword>
<dbReference type="RefSeq" id="WP_092334800.1">
    <property type="nucleotide sequence ID" value="NZ_FNCP01000022.1"/>
</dbReference>
<dbReference type="GO" id="GO:0009073">
    <property type="term" value="P:aromatic amino acid family biosynthetic process"/>
    <property type="evidence" value="ECO:0007669"/>
    <property type="project" value="UniProtKB-KW"/>
</dbReference>
<evidence type="ECO:0000256" key="3">
    <source>
        <dbReference type="ARBA" id="ARBA00012154"/>
    </source>
</evidence>
<dbReference type="Proteomes" id="UP000198656">
    <property type="component" value="Unassembled WGS sequence"/>
</dbReference>
<dbReference type="InterPro" id="IPR027417">
    <property type="entry name" value="P-loop_NTPase"/>
</dbReference>
<keyword evidence="5 11" id="KW-0808">Transferase</keyword>
<feature type="binding site" evidence="11">
    <location>
        <position position="134"/>
    </location>
    <ligand>
        <name>substrate</name>
    </ligand>
</feature>
<evidence type="ECO:0000313" key="12">
    <source>
        <dbReference type="EMBL" id="SDH91878.1"/>
    </source>
</evidence>
<dbReference type="GO" id="GO:0004765">
    <property type="term" value="F:shikimate kinase activity"/>
    <property type="evidence" value="ECO:0007669"/>
    <property type="project" value="UniProtKB-UniRule"/>
</dbReference>
<name>A0A1G8GBW2_9FIRM</name>
<protein>
    <recommendedName>
        <fullName evidence="3 11">Shikimate kinase</fullName>
        <shortName evidence="11">SK</shortName>
        <ecNumber evidence="3 11">2.7.1.71</ecNumber>
    </recommendedName>
</protein>
<keyword evidence="4 11" id="KW-0028">Amino-acid biosynthesis</keyword>
<dbReference type="NCBIfam" id="NF010553">
    <property type="entry name" value="PRK13947.1"/>
    <property type="match status" value="1"/>
</dbReference>
<dbReference type="PROSITE" id="PS01128">
    <property type="entry name" value="SHIKIMATE_KINASE"/>
    <property type="match status" value="1"/>
</dbReference>
<evidence type="ECO:0000256" key="11">
    <source>
        <dbReference type="HAMAP-Rule" id="MF_00109"/>
    </source>
</evidence>
<proteinExistence type="inferred from homology"/>
<dbReference type="PRINTS" id="PR01100">
    <property type="entry name" value="SHIKIMTKNASE"/>
</dbReference>
<keyword evidence="11" id="KW-0460">Magnesium</keyword>
<comment type="similarity">
    <text evidence="2 11">Belongs to the shikimate kinase family.</text>
</comment>
<comment type="caution">
    <text evidence="11">Lacks conserved residue(s) required for the propagation of feature annotation.</text>
</comment>
<dbReference type="InterPro" id="IPR000623">
    <property type="entry name" value="Shikimate_kinase/TSH1"/>
</dbReference>
<dbReference type="OrthoDB" id="9800332at2"/>
<dbReference type="HAMAP" id="MF_00109">
    <property type="entry name" value="Shikimate_kinase"/>
    <property type="match status" value="1"/>
</dbReference>
<evidence type="ECO:0000256" key="5">
    <source>
        <dbReference type="ARBA" id="ARBA00022679"/>
    </source>
</evidence>
<keyword evidence="11" id="KW-0963">Cytoplasm</keyword>
<comment type="subcellular location">
    <subcellularLocation>
        <location evidence="11">Cytoplasm</location>
    </subcellularLocation>
</comment>
<evidence type="ECO:0000256" key="8">
    <source>
        <dbReference type="ARBA" id="ARBA00022840"/>
    </source>
</evidence>
<evidence type="ECO:0000256" key="9">
    <source>
        <dbReference type="ARBA" id="ARBA00023141"/>
    </source>
</evidence>
<comment type="catalytic activity">
    <reaction evidence="10 11">
        <text>shikimate + ATP = 3-phosphoshikimate + ADP + H(+)</text>
        <dbReference type="Rhea" id="RHEA:13121"/>
        <dbReference type="ChEBI" id="CHEBI:15378"/>
        <dbReference type="ChEBI" id="CHEBI:30616"/>
        <dbReference type="ChEBI" id="CHEBI:36208"/>
        <dbReference type="ChEBI" id="CHEBI:145989"/>
        <dbReference type="ChEBI" id="CHEBI:456216"/>
        <dbReference type="EC" id="2.7.1.71"/>
    </reaction>
</comment>
<dbReference type="GO" id="GO:0005524">
    <property type="term" value="F:ATP binding"/>
    <property type="evidence" value="ECO:0007669"/>
    <property type="project" value="UniProtKB-UniRule"/>
</dbReference>
<dbReference type="EMBL" id="FNCP01000022">
    <property type="protein sequence ID" value="SDH91878.1"/>
    <property type="molecule type" value="Genomic_DNA"/>
</dbReference>
<gene>
    <name evidence="11" type="primary">aroK</name>
    <name evidence="12" type="ORF">SAMN05443529_1224</name>
</gene>
<feature type="binding site" evidence="11">
    <location>
        <begin position="11"/>
        <end position="16"/>
    </location>
    <ligand>
        <name>ATP</name>
        <dbReference type="ChEBI" id="CHEBI:30616"/>
    </ligand>
</feature>
<dbReference type="SUPFAM" id="SSF52540">
    <property type="entry name" value="P-loop containing nucleoside triphosphate hydrolases"/>
    <property type="match status" value="1"/>
</dbReference>
<dbReference type="CDD" id="cd00464">
    <property type="entry name" value="SK"/>
    <property type="match status" value="1"/>
</dbReference>
<keyword evidence="7 11" id="KW-0418">Kinase</keyword>
<dbReference type="AlphaFoldDB" id="A0A1G8GBW2"/>
<evidence type="ECO:0000256" key="2">
    <source>
        <dbReference type="ARBA" id="ARBA00006997"/>
    </source>
</evidence>
<dbReference type="PANTHER" id="PTHR21087">
    <property type="entry name" value="SHIKIMATE KINASE"/>
    <property type="match status" value="1"/>
</dbReference>
<feature type="binding site" evidence="11">
    <location>
        <position position="15"/>
    </location>
    <ligand>
        <name>Mg(2+)</name>
        <dbReference type="ChEBI" id="CHEBI:18420"/>
    </ligand>
</feature>
<dbReference type="GO" id="GO:0000287">
    <property type="term" value="F:magnesium ion binding"/>
    <property type="evidence" value="ECO:0007669"/>
    <property type="project" value="UniProtKB-UniRule"/>
</dbReference>
<reference evidence="13" key="1">
    <citation type="submission" date="2016-10" db="EMBL/GenBank/DDBJ databases">
        <authorList>
            <person name="Varghese N."/>
            <person name="Submissions S."/>
        </authorList>
    </citation>
    <scope>NUCLEOTIDE SEQUENCE [LARGE SCALE GENOMIC DNA]</scope>
    <source>
        <strain evidence="13">DSM 8344</strain>
    </source>
</reference>
<keyword evidence="11" id="KW-0479">Metal-binding</keyword>
<evidence type="ECO:0000313" key="13">
    <source>
        <dbReference type="Proteomes" id="UP000198656"/>
    </source>
</evidence>
<dbReference type="InterPro" id="IPR031322">
    <property type="entry name" value="Shikimate/glucono_kinase"/>
</dbReference>
<feature type="binding site" evidence="11">
    <location>
        <position position="79"/>
    </location>
    <ligand>
        <name>substrate</name>
    </ligand>
</feature>
<keyword evidence="13" id="KW-1185">Reference proteome</keyword>
<dbReference type="UniPathway" id="UPA00053">
    <property type="reaction ID" value="UER00088"/>
</dbReference>
<dbReference type="Pfam" id="PF01202">
    <property type="entry name" value="SKI"/>
    <property type="match status" value="1"/>
</dbReference>
<evidence type="ECO:0000256" key="10">
    <source>
        <dbReference type="ARBA" id="ARBA00048567"/>
    </source>
</evidence>
<comment type="function">
    <text evidence="11">Catalyzes the specific phosphorylation of the 3-hydroxyl group of shikimic acid using ATP as a cosubstrate.</text>
</comment>
<dbReference type="EC" id="2.7.1.71" evidence="3 11"/>
<evidence type="ECO:0000256" key="4">
    <source>
        <dbReference type="ARBA" id="ARBA00022605"/>
    </source>
</evidence>
<organism evidence="12 13">
    <name type="scientific">Desulfosporosinus hippei DSM 8344</name>
    <dbReference type="NCBI Taxonomy" id="1121419"/>
    <lineage>
        <taxon>Bacteria</taxon>
        <taxon>Bacillati</taxon>
        <taxon>Bacillota</taxon>
        <taxon>Clostridia</taxon>
        <taxon>Eubacteriales</taxon>
        <taxon>Desulfitobacteriaceae</taxon>
        <taxon>Desulfosporosinus</taxon>
    </lineage>
</organism>
<keyword evidence="9 11" id="KW-0057">Aromatic amino acid biosynthesis</keyword>
<dbReference type="PANTHER" id="PTHR21087:SF16">
    <property type="entry name" value="SHIKIMATE KINASE 1, CHLOROPLASTIC"/>
    <property type="match status" value="1"/>
</dbReference>
<comment type="cofactor">
    <cofactor evidence="11">
        <name>Mg(2+)</name>
        <dbReference type="ChEBI" id="CHEBI:18420"/>
    </cofactor>
    <text evidence="11">Binds 1 Mg(2+) ion per subunit.</text>
</comment>
<feature type="binding site" evidence="11">
    <location>
        <position position="57"/>
    </location>
    <ligand>
        <name>substrate</name>
    </ligand>
</feature>
<comment type="subunit">
    <text evidence="11">Monomer.</text>
</comment>
<evidence type="ECO:0000256" key="7">
    <source>
        <dbReference type="ARBA" id="ARBA00022777"/>
    </source>
</evidence>
<accession>A0A1G8GBW2</accession>
<feature type="binding site" evidence="11">
    <location>
        <position position="33"/>
    </location>
    <ligand>
        <name>substrate</name>
    </ligand>
</feature>
<feature type="binding site" evidence="11">
    <location>
        <position position="117"/>
    </location>
    <ligand>
        <name>ATP</name>
        <dbReference type="ChEBI" id="CHEBI:30616"/>
    </ligand>
</feature>
<evidence type="ECO:0000256" key="1">
    <source>
        <dbReference type="ARBA" id="ARBA00004842"/>
    </source>
</evidence>